<evidence type="ECO:0000313" key="6">
    <source>
        <dbReference type="EMBL" id="MDV5822287.1"/>
    </source>
</evidence>
<evidence type="ECO:0000256" key="3">
    <source>
        <dbReference type="ARBA" id="ARBA00023200"/>
    </source>
</evidence>
<keyword evidence="1 4" id="KW-0929">Antimicrobial</keyword>
<evidence type="ECO:0000256" key="2">
    <source>
        <dbReference type="ARBA" id="ARBA00022638"/>
    </source>
</evidence>
<dbReference type="EMBL" id="JAPTHD010000001">
    <property type="protein sequence ID" value="MDV5822287.1"/>
    <property type="molecule type" value="Genomic_DNA"/>
</dbReference>
<dbReference type="Gene3D" id="1.10.530.40">
    <property type="match status" value="1"/>
</dbReference>
<dbReference type="CDD" id="cd00737">
    <property type="entry name" value="lyz_endolysin_autolysin"/>
    <property type="match status" value="1"/>
</dbReference>
<accession>A0ABU3ZSC9</accession>
<dbReference type="SUPFAM" id="SSF53955">
    <property type="entry name" value="Lysozyme-like"/>
    <property type="match status" value="1"/>
</dbReference>
<comment type="caution">
    <text evidence="6">The sequence shown here is derived from an EMBL/GenBank/DDBJ whole genome shotgun (WGS) entry which is preliminary data.</text>
</comment>
<dbReference type="Proteomes" id="UP001185984">
    <property type="component" value="Unassembled WGS sequence"/>
</dbReference>
<organism evidence="6 7">
    <name type="scientific">Sphingobium naphthae</name>
    <dbReference type="NCBI Taxonomy" id="1886786"/>
    <lineage>
        <taxon>Bacteria</taxon>
        <taxon>Pseudomonadati</taxon>
        <taxon>Pseudomonadota</taxon>
        <taxon>Alphaproteobacteria</taxon>
        <taxon>Sphingomonadales</taxon>
        <taxon>Sphingomonadaceae</taxon>
        <taxon>Sphingobium</taxon>
    </lineage>
</organism>
<keyword evidence="3" id="KW-1035">Host cytoplasm</keyword>
<comment type="catalytic activity">
    <reaction evidence="4">
        <text>Hydrolysis of (1-&gt;4)-beta-linkages between N-acetylmuramic acid and N-acetyl-D-glucosamine residues in a peptidoglycan and between N-acetyl-D-glucosamine residues in chitodextrins.</text>
        <dbReference type="EC" id="3.2.1.17"/>
    </reaction>
</comment>
<keyword evidence="2 4" id="KW-0081">Bacteriolytic enzyme</keyword>
<keyword evidence="7" id="KW-1185">Reference proteome</keyword>
<name>A0ABU3ZSC9_9SPHN</name>
<dbReference type="PANTHER" id="PTHR38107">
    <property type="match status" value="1"/>
</dbReference>
<dbReference type="InterPro" id="IPR023347">
    <property type="entry name" value="Lysozyme_dom_sf"/>
</dbReference>
<dbReference type="PANTHER" id="PTHR38107:SF3">
    <property type="entry name" value="LYSOZYME RRRD-RELATED"/>
    <property type="match status" value="1"/>
</dbReference>
<evidence type="ECO:0000256" key="5">
    <source>
        <dbReference type="SAM" id="Phobius"/>
    </source>
</evidence>
<keyword evidence="4" id="KW-0378">Hydrolase</keyword>
<keyword evidence="4" id="KW-0326">Glycosidase</keyword>
<keyword evidence="5" id="KW-0472">Membrane</keyword>
<dbReference type="InterPro" id="IPR033907">
    <property type="entry name" value="Endolysin_autolysin"/>
</dbReference>
<evidence type="ECO:0000256" key="4">
    <source>
        <dbReference type="RuleBase" id="RU003788"/>
    </source>
</evidence>
<evidence type="ECO:0000256" key="1">
    <source>
        <dbReference type="ARBA" id="ARBA00022529"/>
    </source>
</evidence>
<sequence length="175" mass="18571">MKPAIAVPLAPTIGPAIVTAFGIDIPVLALALSMLALLLARYISPPSLERMTREQEWALTALLVLILFLAVTDQLPLVGQADQRFAEDIAAFGDSVSALIGSASTTQSQFDAMVSLAYNVGLGKFGGSTLLKMHKAGDHDGAAAQFARWDKANGKVMAGLTRRREAEAKMYRGQA</sequence>
<keyword evidence="5" id="KW-0812">Transmembrane</keyword>
<comment type="similarity">
    <text evidence="4">Belongs to the glycosyl hydrolase 24 family.</text>
</comment>
<protein>
    <recommendedName>
        <fullName evidence="4">Lysozyme</fullName>
        <ecNumber evidence="4">3.2.1.17</ecNumber>
    </recommendedName>
</protein>
<feature type="transmembrane region" description="Helical" evidence="5">
    <location>
        <begin position="12"/>
        <end position="37"/>
    </location>
</feature>
<dbReference type="InterPro" id="IPR023346">
    <property type="entry name" value="Lysozyme-like_dom_sf"/>
</dbReference>
<dbReference type="EC" id="3.2.1.17" evidence="4"/>
<dbReference type="Pfam" id="PF00959">
    <property type="entry name" value="Phage_lysozyme"/>
    <property type="match status" value="1"/>
</dbReference>
<proteinExistence type="inferred from homology"/>
<keyword evidence="5" id="KW-1133">Transmembrane helix</keyword>
<dbReference type="InterPro" id="IPR051018">
    <property type="entry name" value="Bacteriophage_GH24"/>
</dbReference>
<gene>
    <name evidence="6" type="ORF">O0R41_01535</name>
</gene>
<reference evidence="7" key="1">
    <citation type="journal article" date="2022" name="J Environ Chem Eng">
        <title>Biodegradation of petroleum oil using a constructed nonpathogenic and heavy metal-tolerant bacterial consortium isolated from marine sponges.</title>
        <authorList>
            <person name="Dechsakulwatana C."/>
            <person name="Rungsihiranrut A."/>
            <person name="Muangchinda C."/>
            <person name="Ningthoujam R."/>
            <person name="Klankeo P."/>
            <person name="Pinyakong O."/>
        </authorList>
    </citation>
    <scope>NUCLEOTIDE SEQUENCE [LARGE SCALE GENOMIC DNA]</scope>
    <source>
        <strain evidence="7">MO2-4</strain>
    </source>
</reference>
<dbReference type="InterPro" id="IPR002196">
    <property type="entry name" value="Glyco_hydro_24"/>
</dbReference>
<evidence type="ECO:0000313" key="7">
    <source>
        <dbReference type="Proteomes" id="UP001185984"/>
    </source>
</evidence>
<dbReference type="RefSeq" id="WP_317515508.1">
    <property type="nucleotide sequence ID" value="NZ_JAPTHD010000001.1"/>
</dbReference>
<feature type="transmembrane region" description="Helical" evidence="5">
    <location>
        <begin position="57"/>
        <end position="77"/>
    </location>
</feature>